<dbReference type="Proteomes" id="UP000256919">
    <property type="component" value="Unassembled WGS sequence"/>
</dbReference>
<gene>
    <name evidence="5" type="ORF">DFQ09_106205</name>
</gene>
<dbReference type="Pfam" id="PF26376">
    <property type="entry name" value="Mef1"/>
    <property type="match status" value="1"/>
</dbReference>
<dbReference type="OrthoDB" id="6395291at2"/>
<sequence length="641" mass="70995">MINKINLIVLFSFLCLSSITAQQTWYENSSSIQNINFNTATGGTFITNEANLEINGLNLNTAVSKFIRNGEANPTISFDLTNPITDLSSYTISLKAYTTLATSAFNSTNNSIRLSLRNSSLGASAVTFDQSLFTEGDTWESFTFNFDGITIPTAIILAGGYDQIVIELASEDETALTSTYYIDTISGYSEQTVPLAAILSGSWGVRFNLHGGIRLDNDSDYDWIGGAQEIVDNLPAVGHIITNFTHPAHGYFYTLRDNPYVDIANEIHPGMVPSLENEQIILDVIDVFKNAGKKVILYVNGAGPSRIQGNVDATEAGIVVGWENYYTTNFAGDEGLAWQTLARGFFERFNGLVDGYWIDNVSNLPGDLNAFIAMIREVDPDAAIATNITKSYVKNEDGENILVDSDGINDENPTDYKVFFLEANDPYMDFTAGHPTPLGQGAPPNSWAYEEFSFPLITENPWSSYDGSKLALKHYFAPIRQQWSVASANLIFETEQAYRFVRTFTDAGAAITLSTTITDGLITADEMVIMQDINDRMVQLPKPDYEPYVRPEGAFLVGETLSIDSNEDFNKLTLFPNPVKQNFRLSKEIASAIIYNTTGQKVLEFKSHQASFDVSLLNKGVYFLKAYSEHSEVQVFKFIKQ</sequence>
<organism evidence="5 6">
    <name type="scientific">Winogradskyella pacifica</name>
    <dbReference type="NCBI Taxonomy" id="664642"/>
    <lineage>
        <taxon>Bacteria</taxon>
        <taxon>Pseudomonadati</taxon>
        <taxon>Bacteroidota</taxon>
        <taxon>Flavobacteriia</taxon>
        <taxon>Flavobacteriales</taxon>
        <taxon>Flavobacteriaceae</taxon>
        <taxon>Winogradskyella</taxon>
    </lineage>
</organism>
<accession>A0A3D9LN76</accession>
<keyword evidence="1 2" id="KW-0732">Signal</keyword>
<dbReference type="NCBIfam" id="TIGR04183">
    <property type="entry name" value="Por_Secre_tail"/>
    <property type="match status" value="1"/>
</dbReference>
<evidence type="ECO:0000313" key="5">
    <source>
        <dbReference type="EMBL" id="REE08738.1"/>
    </source>
</evidence>
<dbReference type="Pfam" id="PF18962">
    <property type="entry name" value="Por_Secre_tail"/>
    <property type="match status" value="1"/>
</dbReference>
<protein>
    <submittedName>
        <fullName evidence="5">Putative secreted protein (Por secretion system target)</fullName>
    </submittedName>
</protein>
<evidence type="ECO:0000313" key="6">
    <source>
        <dbReference type="Proteomes" id="UP000256919"/>
    </source>
</evidence>
<evidence type="ECO:0000256" key="2">
    <source>
        <dbReference type="SAM" id="SignalP"/>
    </source>
</evidence>
<dbReference type="RefSeq" id="WP_115811254.1">
    <property type="nucleotide sequence ID" value="NZ_QREI01000006.1"/>
</dbReference>
<evidence type="ECO:0000259" key="3">
    <source>
        <dbReference type="Pfam" id="PF18962"/>
    </source>
</evidence>
<evidence type="ECO:0000259" key="4">
    <source>
        <dbReference type="Pfam" id="PF26376"/>
    </source>
</evidence>
<name>A0A3D9LN76_9FLAO</name>
<proteinExistence type="predicted"/>
<keyword evidence="6" id="KW-1185">Reference proteome</keyword>
<feature type="chain" id="PRO_5017695624" evidence="2">
    <location>
        <begin position="22"/>
        <end position="641"/>
    </location>
</feature>
<dbReference type="EMBL" id="QREI01000006">
    <property type="protein sequence ID" value="REE08738.1"/>
    <property type="molecule type" value="Genomic_DNA"/>
</dbReference>
<dbReference type="AlphaFoldDB" id="A0A3D9LN76"/>
<feature type="domain" description="Endo-alpha(1,4)-fucoidanase Mef1" evidence="4">
    <location>
        <begin position="196"/>
        <end position="560"/>
    </location>
</feature>
<reference evidence="5 6" key="1">
    <citation type="submission" date="2018-07" db="EMBL/GenBank/DDBJ databases">
        <title>Genomic Encyclopedia of Type Strains, Phase III (KMG-III): the genomes of soil and plant-associated and newly described type strains.</title>
        <authorList>
            <person name="Whitman W."/>
        </authorList>
    </citation>
    <scope>NUCLEOTIDE SEQUENCE [LARGE SCALE GENOMIC DNA]</scope>
    <source>
        <strain evidence="5 6">CECT 7948</strain>
    </source>
</reference>
<comment type="caution">
    <text evidence="5">The sequence shown here is derived from an EMBL/GenBank/DDBJ whole genome shotgun (WGS) entry which is preliminary data.</text>
</comment>
<feature type="domain" description="Secretion system C-terminal sorting" evidence="3">
    <location>
        <begin position="574"/>
        <end position="636"/>
    </location>
</feature>
<feature type="signal peptide" evidence="2">
    <location>
        <begin position="1"/>
        <end position="21"/>
    </location>
</feature>
<dbReference type="InterPro" id="IPR026444">
    <property type="entry name" value="Secre_tail"/>
</dbReference>
<dbReference type="InterPro" id="IPR058589">
    <property type="entry name" value="Mef1"/>
</dbReference>
<evidence type="ECO:0000256" key="1">
    <source>
        <dbReference type="ARBA" id="ARBA00022729"/>
    </source>
</evidence>